<comment type="caution">
    <text evidence="1">The sequence shown here is derived from an EMBL/GenBank/DDBJ whole genome shotgun (WGS) entry which is preliminary data.</text>
</comment>
<reference evidence="1" key="1">
    <citation type="submission" date="2023-09" db="EMBL/GenBank/DDBJ databases">
        <title>Marinobacter sediminicola sp. nov. and Marinobacter maritimum sp. nov., isolated from marine sediment.</title>
        <authorList>
            <person name="An J."/>
        </authorList>
    </citation>
    <scope>NUCLEOTIDE SEQUENCE</scope>
    <source>
        <strain evidence="1">F60267</strain>
    </source>
</reference>
<accession>A0ABU2HJE9</accession>
<dbReference type="RefSeq" id="WP_310966590.1">
    <property type="nucleotide sequence ID" value="NZ_JAVMBO010000017.1"/>
</dbReference>
<sequence>MISATSASAPHDNLRPASEVMKLERLGSMFASRLSFVRSLMRKMIAESWQITNTVFDLDSKGHGLAIYRITTPGNYYECVIFSRDLEPEQRSDRVIAEAWDVTFALVEGEAESSLLEQMAANVPLQEAGRQHPRVLVLSRANRSLRNFSQFLAALSAGKQPDPGWLTAVGYLYRTTAVYGNGKFGIADFARLERNPDFNRPFAAQMLAVYVLRQFSVEQLNHLAKVQSPDRAVPLHPELQRYLGIGNSTGLGMAPFLINHPQLIQQWVYGRERALAFARAEPANEQTHKALRSLMARALKHLQQTITEDEEQTLRNRETAKSVIEVIEWLDRTPAHQGLYKELISWAGNHCSLEAQELINTMLIELYPELVEPIDDELGCQESMDLKPDMKASKLRDLIHEKFDWALSYREDCPDDNYWFWYRSVEKEEPRLGIRGTESGAEKELALAVGPRISRCLTKLDEFLESNPNAIVVEFLLANPGQKECVRRIQTIGDTPYGEIRANLWHRDMKPMHLLRTKLSFFGASRFDPKSDRWVRITLFQGAPLPCELNDPRLPLHQLDDWGFPLEPGLESIVNDQKTLGGKL</sequence>
<protein>
    <recommendedName>
        <fullName evidence="3">PcfJ-like protein</fullName>
    </recommendedName>
</protein>
<proteinExistence type="predicted"/>
<name>A0ABU2HJE9_9GAMM</name>
<organism evidence="1 2">
    <name type="scientific">Marinobacter xiaoshiensis</name>
    <dbReference type="NCBI Taxonomy" id="3073652"/>
    <lineage>
        <taxon>Bacteria</taxon>
        <taxon>Pseudomonadati</taxon>
        <taxon>Pseudomonadota</taxon>
        <taxon>Gammaproteobacteria</taxon>
        <taxon>Pseudomonadales</taxon>
        <taxon>Marinobacteraceae</taxon>
        <taxon>Marinobacter</taxon>
    </lineage>
</organism>
<evidence type="ECO:0008006" key="3">
    <source>
        <dbReference type="Google" id="ProtNLM"/>
    </source>
</evidence>
<evidence type="ECO:0000313" key="2">
    <source>
        <dbReference type="Proteomes" id="UP001267407"/>
    </source>
</evidence>
<dbReference type="EMBL" id="JAVMBO010000017">
    <property type="protein sequence ID" value="MDS1311185.1"/>
    <property type="molecule type" value="Genomic_DNA"/>
</dbReference>
<gene>
    <name evidence="1" type="ORF">RKA07_13870</name>
</gene>
<keyword evidence="2" id="KW-1185">Reference proteome</keyword>
<dbReference type="Proteomes" id="UP001267407">
    <property type="component" value="Unassembled WGS sequence"/>
</dbReference>
<evidence type="ECO:0000313" key="1">
    <source>
        <dbReference type="EMBL" id="MDS1311185.1"/>
    </source>
</evidence>